<keyword evidence="2" id="KW-0472">Membrane</keyword>
<feature type="compositionally biased region" description="Pro residues" evidence="1">
    <location>
        <begin position="101"/>
        <end position="123"/>
    </location>
</feature>
<sequence length="505" mass="53252">MTSTPENRDPLPPSDDEPTWALPPAAGPAGKSPAAVSPPPPGAVPQQHYGQPAPQFSGQPAPSQEFPAPQFPASGPEFPEPQYPGQQAPGQPAPGQAFPAPQFPPPGVQQFPPPGVPHGPAPQGPRRKLSRGALIGIISGAVALVLLIGGSIIGVAASIGARSTPETRAVAAVEEYLTALSESDAEAALEYVDASGQVRKLLTDKVLQRSNELAPISGITVSPETKSGRSEYDVTVSVSFQAGGDTVKRTFDVYSYSEESVRISDGLDLISDTYGYDGLGLQVNGVELEAESYPVFPGSYDFTLANPYFTFDTSKLNANHPSDEPAEAPETDAETTAAALSIQTAKAEKPVKATQNAEAEGTLIKMYTKDDTEMLFTMSPKLTPEGEQTFRDLVRESLNACIADTSLKTACGMDLSGEFQDGIIPTEGTAHRTLPAESDALLNELTPVLDFENPAVVSTYDYLRVDTTIEGELDGQRGKAEILFGGDPGSPSVDFGQDPPVVSWR</sequence>
<dbReference type="AlphaFoldDB" id="A0A542Y2K0"/>
<proteinExistence type="predicted"/>
<feature type="region of interest" description="Disordered" evidence="1">
    <location>
        <begin position="1"/>
        <end position="127"/>
    </location>
</feature>
<protein>
    <recommendedName>
        <fullName evidence="5">DUF4878 domain-containing protein</fullName>
    </recommendedName>
</protein>
<feature type="compositionally biased region" description="Low complexity" evidence="1">
    <location>
        <begin position="83"/>
        <end position="100"/>
    </location>
</feature>
<keyword evidence="4" id="KW-1185">Reference proteome</keyword>
<feature type="compositionally biased region" description="Low complexity" evidence="1">
    <location>
        <begin position="23"/>
        <end position="35"/>
    </location>
</feature>
<reference evidence="3 4" key="1">
    <citation type="submission" date="2019-06" db="EMBL/GenBank/DDBJ databases">
        <title>Sequencing the genomes of 1000 actinobacteria strains.</title>
        <authorList>
            <person name="Klenk H.-P."/>
        </authorList>
    </citation>
    <scope>NUCLEOTIDE SEQUENCE [LARGE SCALE GENOMIC DNA]</scope>
    <source>
        <strain evidence="3 4">DSM 8803</strain>
    </source>
</reference>
<gene>
    <name evidence="3" type="ORF">FB468_0287</name>
</gene>
<evidence type="ECO:0000256" key="2">
    <source>
        <dbReference type="SAM" id="Phobius"/>
    </source>
</evidence>
<evidence type="ECO:0000313" key="4">
    <source>
        <dbReference type="Proteomes" id="UP000319094"/>
    </source>
</evidence>
<evidence type="ECO:0000256" key="1">
    <source>
        <dbReference type="SAM" id="MobiDB-lite"/>
    </source>
</evidence>
<keyword evidence="2" id="KW-1133">Transmembrane helix</keyword>
<feature type="region of interest" description="Disordered" evidence="1">
    <location>
        <begin position="485"/>
        <end position="505"/>
    </location>
</feature>
<dbReference type="Proteomes" id="UP000319094">
    <property type="component" value="Unassembled WGS sequence"/>
</dbReference>
<name>A0A542Y2K0_9MICO</name>
<evidence type="ECO:0008006" key="5">
    <source>
        <dbReference type="Google" id="ProtNLM"/>
    </source>
</evidence>
<evidence type="ECO:0000313" key="3">
    <source>
        <dbReference type="EMBL" id="TQL42301.1"/>
    </source>
</evidence>
<comment type="caution">
    <text evidence="3">The sequence shown here is derived from an EMBL/GenBank/DDBJ whole genome shotgun (WGS) entry which is preliminary data.</text>
</comment>
<organism evidence="3 4">
    <name type="scientific">Leucobacter komagatae</name>
    <dbReference type="NCBI Taxonomy" id="55969"/>
    <lineage>
        <taxon>Bacteria</taxon>
        <taxon>Bacillati</taxon>
        <taxon>Actinomycetota</taxon>
        <taxon>Actinomycetes</taxon>
        <taxon>Micrococcales</taxon>
        <taxon>Microbacteriaceae</taxon>
        <taxon>Leucobacter</taxon>
    </lineage>
</organism>
<keyword evidence="2" id="KW-0812">Transmembrane</keyword>
<accession>A0A542Y2K0</accession>
<feature type="transmembrane region" description="Helical" evidence="2">
    <location>
        <begin position="133"/>
        <end position="159"/>
    </location>
</feature>
<dbReference type="EMBL" id="VFON01000001">
    <property type="protein sequence ID" value="TQL42301.1"/>
    <property type="molecule type" value="Genomic_DNA"/>
</dbReference>